<evidence type="ECO:0000313" key="11">
    <source>
        <dbReference type="Proteomes" id="UP001341245"/>
    </source>
</evidence>
<gene>
    <name evidence="10" type="ORF">QM012_003616</name>
</gene>
<evidence type="ECO:0000259" key="9">
    <source>
        <dbReference type="Pfam" id="PF13813"/>
    </source>
</evidence>
<evidence type="ECO:0000256" key="7">
    <source>
        <dbReference type="ARBA" id="ARBA00023136"/>
    </source>
</evidence>
<keyword evidence="6 8" id="KW-1133">Transmembrane helix</keyword>
<feature type="transmembrane region" description="Helical" evidence="8">
    <location>
        <begin position="286"/>
        <end position="304"/>
    </location>
</feature>
<dbReference type="InterPro" id="IPR044851">
    <property type="entry name" value="Wax_synthase"/>
</dbReference>
<dbReference type="Proteomes" id="UP001341245">
    <property type="component" value="Unassembled WGS sequence"/>
</dbReference>
<comment type="pathway">
    <text evidence="2">Secondary metabolite biosynthesis.</text>
</comment>
<proteinExistence type="inferred from homology"/>
<evidence type="ECO:0000256" key="8">
    <source>
        <dbReference type="SAM" id="Phobius"/>
    </source>
</evidence>
<accession>A0ABR0T8L0</accession>
<comment type="similarity">
    <text evidence="3">Belongs to the wax synthase family.</text>
</comment>
<organism evidence="10 11">
    <name type="scientific">Aureobasidium pullulans</name>
    <name type="common">Black yeast</name>
    <name type="synonym">Pullularia pullulans</name>
    <dbReference type="NCBI Taxonomy" id="5580"/>
    <lineage>
        <taxon>Eukaryota</taxon>
        <taxon>Fungi</taxon>
        <taxon>Dikarya</taxon>
        <taxon>Ascomycota</taxon>
        <taxon>Pezizomycotina</taxon>
        <taxon>Dothideomycetes</taxon>
        <taxon>Dothideomycetidae</taxon>
        <taxon>Dothideales</taxon>
        <taxon>Saccotheciaceae</taxon>
        <taxon>Aureobasidium</taxon>
    </lineage>
</organism>
<dbReference type="InterPro" id="IPR032805">
    <property type="entry name" value="Wax_synthase_dom"/>
</dbReference>
<evidence type="ECO:0000256" key="2">
    <source>
        <dbReference type="ARBA" id="ARBA00005179"/>
    </source>
</evidence>
<sequence length="399" mass="46235">MSFHIYLLPTVPVAYLATASLAFHILLNLPQGIRNLGFPVFLVPAWRAFATFKCFTWPASLAGIWGLAVLIWMTHIISLLYIDKIQPQSKSRKQWDIKAAYKLLFDVRHLSQSGTNSPPVAAYALRGSSLAFVASRLVKLLVFWLLTVYLFTPLIPLIFGPVQPWEFDHYAQTYIRRLPLFETKEPVTLRETLIRIVFTIRWVWLNYVDVDAAHTFLSIIFVGILRIDTPEEWPSMFGSPLEAYSLRRYWGRFWHRLVYRPYLGLARAVAEKLHCNSLGSRFEKCFLAFMIFLISGVAHAIVSLQDGNYAEAVDDVAFYCMNFLLIAVEEIFIHVASPLRCFLPRSCWRLVGFVWVFMFWFWAAPKWAYHEVHEELVKEAERRNRAQGLQMITGLLGMK</sequence>
<evidence type="ECO:0000313" key="10">
    <source>
        <dbReference type="EMBL" id="KAK6000370.1"/>
    </source>
</evidence>
<evidence type="ECO:0000256" key="4">
    <source>
        <dbReference type="ARBA" id="ARBA00022679"/>
    </source>
</evidence>
<comment type="caution">
    <text evidence="10">The sequence shown here is derived from an EMBL/GenBank/DDBJ whole genome shotgun (WGS) entry which is preliminary data.</text>
</comment>
<evidence type="ECO:0000256" key="1">
    <source>
        <dbReference type="ARBA" id="ARBA00004141"/>
    </source>
</evidence>
<feature type="transmembrane region" description="Helical" evidence="8">
    <location>
        <begin position="212"/>
        <end position="229"/>
    </location>
</feature>
<feature type="transmembrane region" description="Helical" evidence="8">
    <location>
        <begin position="6"/>
        <end position="29"/>
    </location>
</feature>
<feature type="transmembrane region" description="Helical" evidence="8">
    <location>
        <begin position="64"/>
        <end position="82"/>
    </location>
</feature>
<keyword evidence="11" id="KW-1185">Reference proteome</keyword>
<evidence type="ECO:0000256" key="3">
    <source>
        <dbReference type="ARBA" id="ARBA00007282"/>
    </source>
</evidence>
<dbReference type="PANTHER" id="PTHR31595:SF57">
    <property type="entry name" value="OS04G0481900 PROTEIN"/>
    <property type="match status" value="1"/>
</dbReference>
<evidence type="ECO:0000256" key="5">
    <source>
        <dbReference type="ARBA" id="ARBA00022692"/>
    </source>
</evidence>
<dbReference type="PANTHER" id="PTHR31595">
    <property type="entry name" value="LONG-CHAIN-ALCOHOL O-FATTY-ACYLTRANSFERASE 3-RELATED"/>
    <property type="match status" value="1"/>
</dbReference>
<name>A0ABR0T8L0_AURPU</name>
<comment type="subcellular location">
    <subcellularLocation>
        <location evidence="1">Membrane</location>
        <topology evidence="1">Multi-pass membrane protein</topology>
    </subcellularLocation>
</comment>
<feature type="transmembrane region" description="Helical" evidence="8">
    <location>
        <begin position="347"/>
        <end position="364"/>
    </location>
</feature>
<evidence type="ECO:0000256" key="6">
    <source>
        <dbReference type="ARBA" id="ARBA00022989"/>
    </source>
</evidence>
<feature type="transmembrane region" description="Helical" evidence="8">
    <location>
        <begin position="316"/>
        <end position="335"/>
    </location>
</feature>
<reference evidence="10 11" key="1">
    <citation type="submission" date="2023-11" db="EMBL/GenBank/DDBJ databases">
        <title>Draft genome sequence and annotation of the polyextremotolerant black yeast-like fungus Aureobasidium pullulans NRRL 62042.</title>
        <authorList>
            <person name="Dielentheis-Frenken M.R.E."/>
            <person name="Wibberg D."/>
            <person name="Blank L.M."/>
            <person name="Tiso T."/>
        </authorList>
    </citation>
    <scope>NUCLEOTIDE SEQUENCE [LARGE SCALE GENOMIC DNA]</scope>
    <source>
        <strain evidence="10 11">NRRL 62042</strain>
    </source>
</reference>
<feature type="transmembrane region" description="Helical" evidence="8">
    <location>
        <begin position="36"/>
        <end position="58"/>
    </location>
</feature>
<dbReference type="EMBL" id="JASGXD010000017">
    <property type="protein sequence ID" value="KAK6000370.1"/>
    <property type="molecule type" value="Genomic_DNA"/>
</dbReference>
<keyword evidence="5 8" id="KW-0812">Transmembrane</keyword>
<keyword evidence="4" id="KW-0808">Transferase</keyword>
<dbReference type="Pfam" id="PF13813">
    <property type="entry name" value="MBOAT_2"/>
    <property type="match status" value="1"/>
</dbReference>
<feature type="domain" description="Wax synthase" evidence="9">
    <location>
        <begin position="233"/>
        <end position="318"/>
    </location>
</feature>
<keyword evidence="7 8" id="KW-0472">Membrane</keyword>
<protein>
    <recommendedName>
        <fullName evidence="9">Wax synthase domain-containing protein</fullName>
    </recommendedName>
</protein>
<feature type="transmembrane region" description="Helical" evidence="8">
    <location>
        <begin position="140"/>
        <end position="159"/>
    </location>
</feature>